<evidence type="ECO:0000313" key="2">
    <source>
        <dbReference type="EMBL" id="KAJ1100245.1"/>
    </source>
</evidence>
<dbReference type="EMBL" id="JANPWB010000014">
    <property type="protein sequence ID" value="KAJ1100245.1"/>
    <property type="molecule type" value="Genomic_DNA"/>
</dbReference>
<keyword evidence="3" id="KW-1185">Reference proteome</keyword>
<dbReference type="Proteomes" id="UP001066276">
    <property type="component" value="Chromosome 10"/>
</dbReference>
<evidence type="ECO:0000313" key="3">
    <source>
        <dbReference type="Proteomes" id="UP001066276"/>
    </source>
</evidence>
<feature type="compositionally biased region" description="Basic and acidic residues" evidence="1">
    <location>
        <begin position="21"/>
        <end position="33"/>
    </location>
</feature>
<organism evidence="2 3">
    <name type="scientific">Pleurodeles waltl</name>
    <name type="common">Iberian ribbed newt</name>
    <dbReference type="NCBI Taxonomy" id="8319"/>
    <lineage>
        <taxon>Eukaryota</taxon>
        <taxon>Metazoa</taxon>
        <taxon>Chordata</taxon>
        <taxon>Craniata</taxon>
        <taxon>Vertebrata</taxon>
        <taxon>Euteleostomi</taxon>
        <taxon>Amphibia</taxon>
        <taxon>Batrachia</taxon>
        <taxon>Caudata</taxon>
        <taxon>Salamandroidea</taxon>
        <taxon>Salamandridae</taxon>
        <taxon>Pleurodelinae</taxon>
        <taxon>Pleurodeles</taxon>
    </lineage>
</organism>
<accession>A0AAV7M908</accession>
<name>A0AAV7M908_PLEWA</name>
<reference evidence="2" key="1">
    <citation type="journal article" date="2022" name="bioRxiv">
        <title>Sequencing and chromosome-scale assembly of the giantPleurodeles waltlgenome.</title>
        <authorList>
            <person name="Brown T."/>
            <person name="Elewa A."/>
            <person name="Iarovenko S."/>
            <person name="Subramanian E."/>
            <person name="Araus A.J."/>
            <person name="Petzold A."/>
            <person name="Susuki M."/>
            <person name="Suzuki K.-i.T."/>
            <person name="Hayashi T."/>
            <person name="Toyoda A."/>
            <person name="Oliveira C."/>
            <person name="Osipova E."/>
            <person name="Leigh N.D."/>
            <person name="Simon A."/>
            <person name="Yun M.H."/>
        </authorList>
    </citation>
    <scope>NUCLEOTIDE SEQUENCE</scope>
    <source>
        <strain evidence="2">20211129_DDA</strain>
        <tissue evidence="2">Liver</tissue>
    </source>
</reference>
<sequence>MEDPYGGVAKPPSMADASSEEDPRDKSEWRRTGGGETLGRSTRVPGRARTVLKPTEPAKGEKRGDRCVEGNAWCDPLLDRLQEEIHSVKLKTTAGTVAWLQTARPWQWVARMSPSLQRILN</sequence>
<protein>
    <submittedName>
        <fullName evidence="2">Uncharacterized protein</fullName>
    </submittedName>
</protein>
<comment type="caution">
    <text evidence="2">The sequence shown here is derived from an EMBL/GenBank/DDBJ whole genome shotgun (WGS) entry which is preliminary data.</text>
</comment>
<feature type="region of interest" description="Disordered" evidence="1">
    <location>
        <begin position="1"/>
        <end position="69"/>
    </location>
</feature>
<dbReference type="AlphaFoldDB" id="A0AAV7M908"/>
<evidence type="ECO:0000256" key="1">
    <source>
        <dbReference type="SAM" id="MobiDB-lite"/>
    </source>
</evidence>
<proteinExistence type="predicted"/>
<gene>
    <name evidence="2" type="ORF">NDU88_005332</name>
</gene>
<feature type="compositionally biased region" description="Basic and acidic residues" evidence="1">
    <location>
        <begin position="56"/>
        <end position="68"/>
    </location>
</feature>